<proteinExistence type="predicted"/>
<dbReference type="CTD" id="78777553"/>
<reference evidence="1 2" key="1">
    <citation type="submission" date="2019-12" db="EMBL/GenBank/DDBJ databases">
        <title>Chromosome-level assembly of the Caenorhabditis remanei genome.</title>
        <authorList>
            <person name="Teterina A.A."/>
            <person name="Willis J.H."/>
            <person name="Phillips P.C."/>
        </authorList>
    </citation>
    <scope>NUCLEOTIDE SEQUENCE [LARGE SCALE GENOMIC DNA]</scope>
    <source>
        <strain evidence="1 2">PX506</strain>
        <tissue evidence="1">Whole organism</tissue>
    </source>
</reference>
<dbReference type="EMBL" id="WUAV01000006">
    <property type="protein sequence ID" value="KAF1746288.1"/>
    <property type="molecule type" value="Genomic_DNA"/>
</dbReference>
<protein>
    <submittedName>
        <fullName evidence="1">Uncharacterized protein</fullName>
    </submittedName>
</protein>
<sequence>MGGVSGFRASDASGMCIMGLWGNRAFENRNQLWRVTLMGQEATGWIVWAAGLDSVGDWRRFQNVMWTAHEAGSLTVWADSERVLGLRKR</sequence>
<dbReference type="GeneID" id="78777553"/>
<evidence type="ECO:0000313" key="2">
    <source>
        <dbReference type="Proteomes" id="UP000483820"/>
    </source>
</evidence>
<evidence type="ECO:0000313" key="1">
    <source>
        <dbReference type="EMBL" id="KAF1746288.1"/>
    </source>
</evidence>
<accession>A0A6A5FUI3</accession>
<gene>
    <name evidence="1" type="ORF">GCK72_022741</name>
</gene>
<dbReference type="KEGG" id="crq:GCK72_022741"/>
<organism evidence="1 2">
    <name type="scientific">Caenorhabditis remanei</name>
    <name type="common">Caenorhabditis vulgaris</name>
    <dbReference type="NCBI Taxonomy" id="31234"/>
    <lineage>
        <taxon>Eukaryota</taxon>
        <taxon>Metazoa</taxon>
        <taxon>Ecdysozoa</taxon>
        <taxon>Nematoda</taxon>
        <taxon>Chromadorea</taxon>
        <taxon>Rhabditida</taxon>
        <taxon>Rhabditina</taxon>
        <taxon>Rhabditomorpha</taxon>
        <taxon>Rhabditoidea</taxon>
        <taxon>Rhabditidae</taxon>
        <taxon>Peloderinae</taxon>
        <taxon>Caenorhabditis</taxon>
    </lineage>
</organism>
<name>A0A6A5FUI3_CAERE</name>
<dbReference type="AlphaFoldDB" id="A0A6A5FUI3"/>
<dbReference type="Proteomes" id="UP000483820">
    <property type="component" value="Chromosome X"/>
</dbReference>
<comment type="caution">
    <text evidence="1">The sequence shown here is derived from an EMBL/GenBank/DDBJ whole genome shotgun (WGS) entry which is preliminary data.</text>
</comment>
<dbReference type="RefSeq" id="XP_053578600.1">
    <property type="nucleotide sequence ID" value="XM_053735034.1"/>
</dbReference>